<dbReference type="AlphaFoldDB" id="U2Z8B7"/>
<evidence type="ECO:0000313" key="1">
    <source>
        <dbReference type="EMBL" id="GAD57700.1"/>
    </source>
</evidence>
<dbReference type="eggNOG" id="COG4974">
    <property type="taxonomic scope" value="Bacteria"/>
</dbReference>
<keyword evidence="2" id="KW-1185">Reference proteome</keyword>
<gene>
    <name evidence="1" type="ORF">MBELCI_3752</name>
</gene>
<evidence type="ECO:0000313" key="2">
    <source>
        <dbReference type="Proteomes" id="UP000016566"/>
    </source>
</evidence>
<dbReference type="EMBL" id="BATB01000138">
    <property type="protein sequence ID" value="GAD57700.1"/>
    <property type="molecule type" value="Genomic_DNA"/>
</dbReference>
<dbReference type="Proteomes" id="UP000016566">
    <property type="component" value="Unassembled WGS sequence"/>
</dbReference>
<dbReference type="STRING" id="1337093.MBELCI_3752"/>
<accession>U2Z8B7</accession>
<sequence length="227" mass="25267">MIESVLEAVRAGNSGSDFPSSYASTLGKAVKKIARDYIGRDEKEIDDIAKTISDHAVGEKGIARRNKDKLRQIIGHRQQRLLDLGEILIDEVNTELDRRVRKKRGARRLDQIDTELARDVMCVLASDILLARAPRKANVAGAKLSWISWRGDLATITVPNVELKMRTSDDPDLPIPLGENESRRLRLYLDKIRPKALRAGDQRNPFLFPAQAQALARTSPSSGYSSG</sequence>
<reference evidence="1" key="1">
    <citation type="journal article" date="2013" name="Genome Announc.">
        <title>Draft Genome Sequence of Loktanella cinnabarina LL-001T, Isolated from Deep-Sea Floor Sediment.</title>
        <authorList>
            <person name="Nishi S."/>
            <person name="Tsubouchi T."/>
            <person name="Takaki Y."/>
            <person name="Koyanagi R."/>
            <person name="Satoh N."/>
            <person name="Maruyama T."/>
            <person name="Hatada Y."/>
        </authorList>
    </citation>
    <scope>NUCLEOTIDE SEQUENCE [LARGE SCALE GENOMIC DNA]</scope>
    <source>
        <strain evidence="1">LL-001</strain>
    </source>
</reference>
<protein>
    <submittedName>
        <fullName evidence="1">Uncharacterized protein</fullName>
    </submittedName>
</protein>
<comment type="caution">
    <text evidence="1">The sequence shown here is derived from an EMBL/GenBank/DDBJ whole genome shotgun (WGS) entry which is preliminary data.</text>
</comment>
<organism evidence="1 2">
    <name type="scientific">Limimaricola cinnabarinus LL-001</name>
    <dbReference type="NCBI Taxonomy" id="1337093"/>
    <lineage>
        <taxon>Bacteria</taxon>
        <taxon>Pseudomonadati</taxon>
        <taxon>Pseudomonadota</taxon>
        <taxon>Alphaproteobacteria</taxon>
        <taxon>Rhodobacterales</taxon>
        <taxon>Paracoccaceae</taxon>
        <taxon>Limimaricola</taxon>
    </lineage>
</organism>
<proteinExistence type="predicted"/>
<name>U2Z8B7_9RHOB</name>